<sequence length="237" mass="26860">MITAQKLLNELKALSDPDKADFYPKYFQARPGGYGEGDRFLGVTVPNVRKLSRQQRELPLATVEVLLASEWHEVRQLGLFILVLQHERAKSAERRDALTAFYLSQLAAVNNWDLIDGSAPRLLGEPVLRGQFVAEQAQLLRSPRLWDRRVAVLASLAGIRAGQSEPILAQARTLLSDPHDLIHKAVGWMLREMGKRDEAALLGFLDEHAGRMPRVMLRYAIEKLPVEQRHAYLQRRA</sequence>
<proteinExistence type="predicted"/>
<dbReference type="Proteomes" id="UP001499988">
    <property type="component" value="Unassembled WGS sequence"/>
</dbReference>
<reference evidence="2" key="1">
    <citation type="journal article" date="2019" name="Int. J. Syst. Evol. Microbiol.">
        <title>The Global Catalogue of Microorganisms (GCM) 10K type strain sequencing project: providing services to taxonomists for standard genome sequencing and annotation.</title>
        <authorList>
            <consortium name="The Broad Institute Genomics Platform"/>
            <consortium name="The Broad Institute Genome Sequencing Center for Infectious Disease"/>
            <person name="Wu L."/>
            <person name="Ma J."/>
        </authorList>
    </citation>
    <scope>NUCLEOTIDE SEQUENCE [LARGE SCALE GENOMIC DNA]</scope>
    <source>
        <strain evidence="2">JCM 18401</strain>
    </source>
</reference>
<dbReference type="CDD" id="cd06561">
    <property type="entry name" value="AlkD_like"/>
    <property type="match status" value="1"/>
</dbReference>
<evidence type="ECO:0000313" key="1">
    <source>
        <dbReference type="EMBL" id="GAA4902131.1"/>
    </source>
</evidence>
<dbReference type="PANTHER" id="PTHR34070">
    <property type="entry name" value="ARMADILLO-TYPE FOLD"/>
    <property type="match status" value="1"/>
</dbReference>
<keyword evidence="2" id="KW-1185">Reference proteome</keyword>
<dbReference type="PANTHER" id="PTHR34070:SF1">
    <property type="entry name" value="DNA ALKYLATION REPAIR PROTEIN"/>
    <property type="match status" value="1"/>
</dbReference>
<evidence type="ECO:0000313" key="2">
    <source>
        <dbReference type="Proteomes" id="UP001499988"/>
    </source>
</evidence>
<comment type="caution">
    <text evidence="1">The sequence shown here is derived from an EMBL/GenBank/DDBJ whole genome shotgun (WGS) entry which is preliminary data.</text>
</comment>
<protein>
    <submittedName>
        <fullName evidence="1">DNA alkylation repair protein</fullName>
    </submittedName>
</protein>
<accession>A0ABP9FG06</accession>
<gene>
    <name evidence="1" type="ORF">GCM10023333_40250</name>
</gene>
<organism evidence="1 2">
    <name type="scientific">Ferrimonas pelagia</name>
    <dbReference type="NCBI Taxonomy" id="1177826"/>
    <lineage>
        <taxon>Bacteria</taxon>
        <taxon>Pseudomonadati</taxon>
        <taxon>Pseudomonadota</taxon>
        <taxon>Gammaproteobacteria</taxon>
        <taxon>Alteromonadales</taxon>
        <taxon>Ferrimonadaceae</taxon>
        <taxon>Ferrimonas</taxon>
    </lineage>
</organism>
<dbReference type="Pfam" id="PF08713">
    <property type="entry name" value="DNA_alkylation"/>
    <property type="match status" value="1"/>
</dbReference>
<dbReference type="RefSeq" id="WP_345337303.1">
    <property type="nucleotide sequence ID" value="NZ_BAABJZ010000105.1"/>
</dbReference>
<name>A0ABP9FG06_9GAMM</name>
<dbReference type="InterPro" id="IPR016024">
    <property type="entry name" value="ARM-type_fold"/>
</dbReference>
<dbReference type="SUPFAM" id="SSF48371">
    <property type="entry name" value="ARM repeat"/>
    <property type="match status" value="1"/>
</dbReference>
<dbReference type="Gene3D" id="1.25.10.90">
    <property type="match status" value="1"/>
</dbReference>
<dbReference type="InterPro" id="IPR014825">
    <property type="entry name" value="DNA_alkylation"/>
</dbReference>
<dbReference type="EMBL" id="BAABJZ010000105">
    <property type="protein sequence ID" value="GAA4902131.1"/>
    <property type="molecule type" value="Genomic_DNA"/>
</dbReference>